<evidence type="ECO:0000313" key="1">
    <source>
        <dbReference type="EMBL" id="QHU34397.1"/>
    </source>
</evidence>
<name>A0A6C0LUV3_9ZZZZ</name>
<protein>
    <submittedName>
        <fullName evidence="1">Uncharacterized protein</fullName>
    </submittedName>
</protein>
<proteinExistence type="predicted"/>
<dbReference type="AlphaFoldDB" id="A0A6C0LUV3"/>
<organism evidence="1">
    <name type="scientific">viral metagenome</name>
    <dbReference type="NCBI Taxonomy" id="1070528"/>
    <lineage>
        <taxon>unclassified sequences</taxon>
        <taxon>metagenomes</taxon>
        <taxon>organismal metagenomes</taxon>
    </lineage>
</organism>
<dbReference type="EMBL" id="MN740569">
    <property type="protein sequence ID" value="QHU34397.1"/>
    <property type="molecule type" value="Genomic_DNA"/>
</dbReference>
<sequence length="49" mass="6141">MIFFDVIKSMDYWSDSEHRMLSVMELNDRPKTCIEYYLCCFTRKRRLLR</sequence>
<accession>A0A6C0LUV3</accession>
<reference evidence="1" key="1">
    <citation type="journal article" date="2020" name="Nature">
        <title>Giant virus diversity and host interactions through global metagenomics.</title>
        <authorList>
            <person name="Schulz F."/>
            <person name="Roux S."/>
            <person name="Paez-Espino D."/>
            <person name="Jungbluth S."/>
            <person name="Walsh D.A."/>
            <person name="Denef V.J."/>
            <person name="McMahon K.D."/>
            <person name="Konstantinidis K.T."/>
            <person name="Eloe-Fadrosh E.A."/>
            <person name="Kyrpides N.C."/>
            <person name="Woyke T."/>
        </authorList>
    </citation>
    <scope>NUCLEOTIDE SEQUENCE</scope>
    <source>
        <strain evidence="1">GVMAG-S-1016713-123</strain>
    </source>
</reference>